<proteinExistence type="predicted"/>
<comment type="caution">
    <text evidence="1">The sequence shown here is derived from an EMBL/GenBank/DDBJ whole genome shotgun (WGS) entry which is preliminary data.</text>
</comment>
<reference evidence="1 2" key="1">
    <citation type="submission" date="2023-07" db="EMBL/GenBank/DDBJ databases">
        <title>Genomic Encyclopedia of Type Strains, Phase IV (KMG-IV): sequencing the most valuable type-strain genomes for metagenomic binning, comparative biology and taxonomic classification.</title>
        <authorList>
            <person name="Goeker M."/>
        </authorList>
    </citation>
    <scope>NUCLEOTIDE SEQUENCE [LARGE SCALE GENOMIC DNA]</scope>
    <source>
        <strain evidence="1 2">DSM 9768</strain>
    </source>
</reference>
<accession>A0ABU0A1E5</accession>
<gene>
    <name evidence="1" type="ORF">J2S74_004753</name>
</gene>
<dbReference type="Proteomes" id="UP001230005">
    <property type="component" value="Unassembled WGS sequence"/>
</dbReference>
<name>A0ABU0A1E5_9BACI</name>
<dbReference type="EMBL" id="JAUSUG010000025">
    <property type="protein sequence ID" value="MDQ0257295.1"/>
    <property type="molecule type" value="Genomic_DNA"/>
</dbReference>
<keyword evidence="2" id="KW-1185">Reference proteome</keyword>
<sequence length="68" mass="7826">MIVEVDVSNLILGAYGEKIESPRWHPGDSRRYCFTLPNKILYLTFVALGKIILLNSKIQPFCIFVKKK</sequence>
<organism evidence="1 2">
    <name type="scientific">Evansella vedderi</name>
    <dbReference type="NCBI Taxonomy" id="38282"/>
    <lineage>
        <taxon>Bacteria</taxon>
        <taxon>Bacillati</taxon>
        <taxon>Bacillota</taxon>
        <taxon>Bacilli</taxon>
        <taxon>Bacillales</taxon>
        <taxon>Bacillaceae</taxon>
        <taxon>Evansella</taxon>
    </lineage>
</organism>
<protein>
    <submittedName>
        <fullName evidence="1">Uncharacterized protein</fullName>
    </submittedName>
</protein>
<evidence type="ECO:0000313" key="1">
    <source>
        <dbReference type="EMBL" id="MDQ0257295.1"/>
    </source>
</evidence>
<evidence type="ECO:0000313" key="2">
    <source>
        <dbReference type="Proteomes" id="UP001230005"/>
    </source>
</evidence>